<evidence type="ECO:0000313" key="6">
    <source>
        <dbReference type="EMBL" id="QCG76085.1"/>
    </source>
</evidence>
<dbReference type="EMBL" id="MK797984">
    <property type="protein sequence ID" value="QCG76085.1"/>
    <property type="molecule type" value="Genomic_DNA"/>
</dbReference>
<evidence type="ECO:0000256" key="2">
    <source>
        <dbReference type="ARBA" id="ARBA00022741"/>
    </source>
</evidence>
<protein>
    <recommendedName>
        <fullName evidence="5">Terminase large subunit gp17-like C-terminal domain-containing protein</fullName>
    </recommendedName>
</protein>
<reference evidence="7" key="1">
    <citation type="journal article" date="2020" name="bioRxiv">
        <title>Integrative omics analysis of Pseudomonas aeruginosa virus PA5oct highlights the molecular complexity of jumbo phages.</title>
        <authorList>
            <person name="Lood C."/>
            <person name="Danis-Wlodarczyk K."/>
            <person name="Blasdel B.G."/>
            <person name="Jang H.B."/>
            <person name="Vandenheuvel D."/>
            <person name="Briers Y."/>
            <person name="Noben J.-P."/>
            <person name="van Noort V."/>
            <person name="Drulis-Kawa Z."/>
            <person name="Lavigne R."/>
        </authorList>
    </citation>
    <scope>NUCLEOTIDE SEQUENCE [LARGE SCALE GENOMIC DNA]</scope>
</reference>
<dbReference type="InterPro" id="IPR035421">
    <property type="entry name" value="Terminase_6C"/>
</dbReference>
<sequence>MHPFIFYLDMAAEDYLIKKAFKKVLYTDKQIEELKKCMDPINGPMYFMTNFVYIQHPTKGRLLFKPFPYQVGLLEAFHNYRYSIAMLGRQLGKSTVAGSYLLWYAMFVPDSFILVASKTGGDAKEIMGRIRFAYESLPDHIRAGAITYNKHSIEFDNGSKIKSTTTTENTGRGMSISLVYLDEMAFVPYNVAIEMWTSLSPTLSTGGKCIITSTPNTDEDLFADIWHNANKLTDEYGNERKIGANGFKPFKATWKDHPDRDENWATIEREKIGEERFRREHEVEFISFEETLINSIKLNQLESKTPIRKTGQVRWYEEIKPTNTYVVGLDPSMGAGGDNAAIQVLELPTMKQVAEWQHNRTPVEGQVRLLNEILTEIQNAGVVELYWSLESNNLGEAALVVIRDTGEEYFPGTFLHDPVKQAGANSRKRQGFLTTNRTKIEACSRLKSLIENNKIKISSSALISELKNYVHRGATFEARPGTTDDLVSALILTLRMTQFIALWDDNTNGAISASIEVVDEDDDSMPMPFLF</sequence>
<evidence type="ECO:0000256" key="1">
    <source>
        <dbReference type="ARBA" id="ARBA00022612"/>
    </source>
</evidence>
<keyword evidence="7" id="KW-1185">Reference proteome</keyword>
<dbReference type="Pfam" id="PF17289">
    <property type="entry name" value="Terminase_6C"/>
    <property type="match status" value="1"/>
</dbReference>
<organism evidence="6 7">
    <name type="scientific">Pseudomonas phage vB_PaeM_PA5oct</name>
    <dbReference type="NCBI Taxonomy" id="2163605"/>
    <lineage>
        <taxon>Viruses</taxon>
        <taxon>Duplodnaviria</taxon>
        <taxon>Heunggongvirae</taxon>
        <taxon>Uroviricota</taxon>
        <taxon>Caudoviricetes</taxon>
        <taxon>Arenbergviridae</taxon>
        <taxon>Wroclawvirus</taxon>
        <taxon>Wroclawvirus PA5oct</taxon>
    </lineage>
</organism>
<feature type="domain" description="Terminase large subunit gp17-like C-terminal" evidence="5">
    <location>
        <begin position="327"/>
        <end position="494"/>
    </location>
</feature>
<dbReference type="InterPro" id="IPR027417">
    <property type="entry name" value="P-loop_NTPase"/>
</dbReference>
<dbReference type="Gene3D" id="3.40.50.300">
    <property type="entry name" value="P-loop containing nucleotide triphosphate hydrolases"/>
    <property type="match status" value="1"/>
</dbReference>
<proteinExistence type="predicted"/>
<name>A0A4Y5JUL0_9CAUD</name>
<keyword evidence="3" id="KW-0067">ATP-binding</keyword>
<evidence type="ECO:0000256" key="3">
    <source>
        <dbReference type="ARBA" id="ARBA00022840"/>
    </source>
</evidence>
<dbReference type="Gene3D" id="3.30.420.240">
    <property type="match status" value="1"/>
</dbReference>
<keyword evidence="1" id="KW-1188">Viral release from host cell</keyword>
<gene>
    <name evidence="6" type="ORF">EST35_0204</name>
</gene>
<accession>A0A4Y5JUL0</accession>
<evidence type="ECO:0000256" key="4">
    <source>
        <dbReference type="ARBA" id="ARBA00023219"/>
    </source>
</evidence>
<evidence type="ECO:0000259" key="5">
    <source>
        <dbReference type="Pfam" id="PF17289"/>
    </source>
</evidence>
<keyword evidence="4" id="KW-0231">Viral genome packaging</keyword>
<dbReference type="Proteomes" id="UP000316733">
    <property type="component" value="Segment"/>
</dbReference>
<dbReference type="GO" id="GO:0005524">
    <property type="term" value="F:ATP binding"/>
    <property type="evidence" value="ECO:0007669"/>
    <property type="project" value="UniProtKB-KW"/>
</dbReference>
<dbReference type="Pfam" id="PF03237">
    <property type="entry name" value="Terminase_6N"/>
    <property type="match status" value="1"/>
</dbReference>
<evidence type="ECO:0000313" key="7">
    <source>
        <dbReference type="Proteomes" id="UP000316733"/>
    </source>
</evidence>
<keyword evidence="2" id="KW-0547">Nucleotide-binding</keyword>